<evidence type="ECO:0000256" key="7">
    <source>
        <dbReference type="SAM" id="MobiDB-lite"/>
    </source>
</evidence>
<dbReference type="Pfam" id="PF01145">
    <property type="entry name" value="Band_7"/>
    <property type="match status" value="1"/>
</dbReference>
<keyword evidence="4 6" id="KW-1133">Transmembrane helix</keyword>
<evidence type="ECO:0000256" key="5">
    <source>
        <dbReference type="ARBA" id="ARBA00023136"/>
    </source>
</evidence>
<reference evidence="10" key="1">
    <citation type="submission" date="2016-05" db="EMBL/GenBank/DDBJ databases">
        <authorList>
            <person name="Baek K."/>
            <person name="Yang S.-J."/>
        </authorList>
    </citation>
    <scope>NUCLEOTIDE SEQUENCE [LARGE SCALE GENOMIC DNA]</scope>
    <source>
        <strain evidence="10">ST58-10</strain>
    </source>
</reference>
<dbReference type="KEGG" id="mars:A8C75_17475"/>
<evidence type="ECO:0000313" key="9">
    <source>
        <dbReference type="EMBL" id="ANG64083.1"/>
    </source>
</evidence>
<dbReference type="InterPro" id="IPR001972">
    <property type="entry name" value="Stomatin_HflK_fam"/>
</dbReference>
<dbReference type="CDD" id="cd03404">
    <property type="entry name" value="SPFH_HflK"/>
    <property type="match status" value="1"/>
</dbReference>
<dbReference type="GO" id="GO:0016020">
    <property type="term" value="C:membrane"/>
    <property type="evidence" value="ECO:0007669"/>
    <property type="project" value="UniProtKB-SubCell"/>
</dbReference>
<proteinExistence type="inferred from homology"/>
<dbReference type="Proteomes" id="UP000078070">
    <property type="component" value="Chromosome"/>
</dbReference>
<feature type="compositionally biased region" description="Gly residues" evidence="7">
    <location>
        <begin position="25"/>
        <end position="35"/>
    </location>
</feature>
<reference evidence="9 10" key="2">
    <citation type="journal article" date="2018" name="Int. J. Syst. Evol. Microbiol.">
        <title>Marinobacterium aestuarii sp. nov., a benzene-degrading marine bacterium isolated from estuary sediment.</title>
        <authorList>
            <person name="Bae S.S."/>
            <person name="Jung J."/>
            <person name="Chung D."/>
            <person name="Baek K."/>
        </authorList>
    </citation>
    <scope>NUCLEOTIDE SEQUENCE [LARGE SCALE GENOMIC DNA]</scope>
    <source>
        <strain evidence="9 10">ST58-10</strain>
    </source>
</reference>
<name>A0A1A9F2X2_9GAMM</name>
<dbReference type="SUPFAM" id="SSF117892">
    <property type="entry name" value="Band 7/SPFH domain"/>
    <property type="match status" value="1"/>
</dbReference>
<dbReference type="PRINTS" id="PR00721">
    <property type="entry name" value="STOMATIN"/>
</dbReference>
<dbReference type="RefSeq" id="WP_067385378.1">
    <property type="nucleotide sequence ID" value="NZ_CP015839.1"/>
</dbReference>
<organism evidence="9 10">
    <name type="scientific">Marinobacterium aestuarii</name>
    <dbReference type="NCBI Taxonomy" id="1821621"/>
    <lineage>
        <taxon>Bacteria</taxon>
        <taxon>Pseudomonadati</taxon>
        <taxon>Pseudomonadota</taxon>
        <taxon>Gammaproteobacteria</taxon>
        <taxon>Oceanospirillales</taxon>
        <taxon>Oceanospirillaceae</taxon>
        <taxon>Marinobacterium</taxon>
    </lineage>
</organism>
<dbReference type="InterPro" id="IPR020980">
    <property type="entry name" value="Membrane_HflK_N"/>
</dbReference>
<comment type="subcellular location">
    <subcellularLocation>
        <location evidence="1">Membrane</location>
        <topology evidence="1">Single-pass membrane protein</topology>
    </subcellularLocation>
</comment>
<dbReference type="PANTHER" id="PTHR43327">
    <property type="entry name" value="STOMATIN-LIKE PROTEIN 2, MITOCHONDRIAL"/>
    <property type="match status" value="1"/>
</dbReference>
<keyword evidence="10" id="KW-1185">Reference proteome</keyword>
<dbReference type="EMBL" id="CP015839">
    <property type="protein sequence ID" value="ANG64083.1"/>
    <property type="molecule type" value="Genomic_DNA"/>
</dbReference>
<comment type="subunit">
    <text evidence="6">HflC and HflK may interact to form a multimeric complex.</text>
</comment>
<keyword evidence="5 6" id="KW-0472">Membrane</keyword>
<dbReference type="InterPro" id="IPR050710">
    <property type="entry name" value="Band7/mec-2_domain"/>
</dbReference>
<feature type="domain" description="Band 7" evidence="8">
    <location>
        <begin position="90"/>
        <end position="250"/>
    </location>
</feature>
<dbReference type="STRING" id="1821621.A8C75_17475"/>
<keyword evidence="3 6" id="KW-0812">Transmembrane</keyword>
<dbReference type="PANTHER" id="PTHR43327:SF2">
    <property type="entry name" value="MODULATOR OF FTSH PROTEASE HFLK"/>
    <property type="match status" value="1"/>
</dbReference>
<dbReference type="AlphaFoldDB" id="A0A1A9F2X2"/>
<evidence type="ECO:0000256" key="3">
    <source>
        <dbReference type="ARBA" id="ARBA00022692"/>
    </source>
</evidence>
<dbReference type="Pfam" id="PF12221">
    <property type="entry name" value="HflK_N"/>
    <property type="match status" value="1"/>
</dbReference>
<evidence type="ECO:0000256" key="6">
    <source>
        <dbReference type="RuleBase" id="RU364113"/>
    </source>
</evidence>
<dbReference type="InterPro" id="IPR001107">
    <property type="entry name" value="Band_7"/>
</dbReference>
<comment type="function">
    <text evidence="6">HflC and HflK could encode or regulate a protease.</text>
</comment>
<dbReference type="SMART" id="SM00244">
    <property type="entry name" value="PHB"/>
    <property type="match status" value="1"/>
</dbReference>
<dbReference type="NCBIfam" id="TIGR01933">
    <property type="entry name" value="hflK"/>
    <property type="match status" value="1"/>
</dbReference>
<feature type="region of interest" description="Disordered" evidence="7">
    <location>
        <begin position="1"/>
        <end position="41"/>
    </location>
</feature>
<evidence type="ECO:0000256" key="4">
    <source>
        <dbReference type="ARBA" id="ARBA00022989"/>
    </source>
</evidence>
<evidence type="ECO:0000313" key="10">
    <source>
        <dbReference type="Proteomes" id="UP000078070"/>
    </source>
</evidence>
<dbReference type="OrthoDB" id="9779595at2"/>
<evidence type="ECO:0000259" key="8">
    <source>
        <dbReference type="SMART" id="SM00244"/>
    </source>
</evidence>
<comment type="similarity">
    <text evidence="2 6">Belongs to the band 7/mec-2 family. HflK subfamily.</text>
</comment>
<feature type="compositionally biased region" description="Basic and acidic residues" evidence="7">
    <location>
        <begin position="12"/>
        <end position="24"/>
    </location>
</feature>
<dbReference type="InterPro" id="IPR010201">
    <property type="entry name" value="HflK"/>
</dbReference>
<dbReference type="InterPro" id="IPR036013">
    <property type="entry name" value="Band_7/SPFH_dom_sf"/>
</dbReference>
<accession>A0A1A9F2X2</accession>
<dbReference type="Gene3D" id="3.30.479.30">
    <property type="entry name" value="Band 7 domain"/>
    <property type="match status" value="1"/>
</dbReference>
<gene>
    <name evidence="9" type="ORF">A8C75_17475</name>
</gene>
<protein>
    <recommendedName>
        <fullName evidence="6">Protein HflK</fullName>
    </recommendedName>
</protein>
<sequence length="399" mass="43984">MAWNEPGGNGDGKNHDPWNGDKRGGPGGPKGGGDQGPPDLDEALRKLQDKLNSIFGKVNTGGGGGGGSSSSGSGFLWVLLVVVVLGWAGMGFYTVDQQERGVVLRLGKYYDTVNPGLQWNPPMIDEVTKVNVTRVRALDHRALMLTEDENIVDIDVTVQYLIIDPKAYRLNVRDPEGSLANASESALRQVVGSSEMHSLLTEGREALGFAVLDRLQGYMQSYGTGLSISKINVKNAQAPSQVQDAFDDVIKAREDEQRVKNEAESYANGIVPEARGEAQRMLEEANAYREEVLARADGEAKRFIALLGEYRKAPDVTRERLYLDMMQSVLENNPKVLIDVEGGNNMMYLPLDKLMQNSNERRDSSRGARLDDQSLRELTDKVADEMRVRQSTVTRREGR</sequence>
<evidence type="ECO:0000256" key="1">
    <source>
        <dbReference type="ARBA" id="ARBA00004167"/>
    </source>
</evidence>
<feature type="transmembrane region" description="Helical" evidence="6">
    <location>
        <begin position="75"/>
        <end position="95"/>
    </location>
</feature>
<evidence type="ECO:0000256" key="2">
    <source>
        <dbReference type="ARBA" id="ARBA00006971"/>
    </source>
</evidence>